<dbReference type="InterPro" id="IPR018958">
    <property type="entry name" value="Knr4/Smi1-like_dom"/>
</dbReference>
<dbReference type="RefSeq" id="WP_159487557.1">
    <property type="nucleotide sequence ID" value="NZ_BLIP01000001.1"/>
</dbReference>
<dbReference type="Proteomes" id="UP000429552">
    <property type="component" value="Unassembled WGS sequence"/>
</dbReference>
<dbReference type="EMBL" id="CP114202">
    <property type="protein sequence ID" value="WAT98062.1"/>
    <property type="molecule type" value="Genomic_DNA"/>
</dbReference>
<dbReference type="Gene3D" id="3.40.1580.10">
    <property type="entry name" value="SMI1/KNR4-like"/>
    <property type="match status" value="1"/>
</dbReference>
<evidence type="ECO:0000313" key="2">
    <source>
        <dbReference type="EMBL" id="GFE23631.1"/>
    </source>
</evidence>
<proteinExistence type="predicted"/>
<reference evidence="3 5" key="2">
    <citation type="submission" date="2022-12" db="EMBL/GenBank/DDBJ databases">
        <authorList>
            <person name="Ruckert C."/>
            <person name="Busche T."/>
            <person name="Kalinowski J."/>
            <person name="Wittmann C."/>
        </authorList>
    </citation>
    <scope>NUCLEOTIDE SEQUENCE [LARGE SCALE GENOMIC DNA]</scope>
    <source>
        <strain evidence="3 5">DSM 40555</strain>
    </source>
</reference>
<accession>A0A640TMS6</accession>
<reference evidence="2 4" key="1">
    <citation type="submission" date="2019-12" db="EMBL/GenBank/DDBJ databases">
        <title>Whole genome shotgun sequence of Streptomyces libani subsp. libani NBRC 13452.</title>
        <authorList>
            <person name="Ichikawa N."/>
            <person name="Kimura A."/>
            <person name="Kitahashi Y."/>
            <person name="Komaki H."/>
            <person name="Tamura T."/>
        </authorList>
    </citation>
    <scope>NUCLEOTIDE SEQUENCE [LARGE SCALE GENOMIC DNA]</scope>
    <source>
        <strain evidence="2 4">NBRC 13452</strain>
    </source>
</reference>
<name>A0A640TMS6_STRNI</name>
<dbReference type="SMART" id="SM00860">
    <property type="entry name" value="SMI1_KNR4"/>
    <property type="match status" value="1"/>
</dbReference>
<sequence>MWRELISRLGVDWHLADPARQDGIAAAEEALGHPFPDDLKALLLESDGVHDGLGAGVVWDLKRIREDNAFLRTDASIGELYMPFDSLLFFGDNGGGDQFAFARTGTGSEIYVWDHEDDSRIWVAGGLGQYLERTAQADNPDWFRPR</sequence>
<dbReference type="AlphaFoldDB" id="A0A640TMS6"/>
<evidence type="ECO:0000313" key="4">
    <source>
        <dbReference type="Proteomes" id="UP000429552"/>
    </source>
</evidence>
<keyword evidence="5" id="KW-1185">Reference proteome</keyword>
<dbReference type="EMBL" id="BLIP01000001">
    <property type="protein sequence ID" value="GFE23631.1"/>
    <property type="molecule type" value="Genomic_DNA"/>
</dbReference>
<dbReference type="InterPro" id="IPR037883">
    <property type="entry name" value="Knr4/Smi1-like_sf"/>
</dbReference>
<feature type="domain" description="Knr4/Smi1-like" evidence="1">
    <location>
        <begin position="18"/>
        <end position="133"/>
    </location>
</feature>
<evidence type="ECO:0000313" key="5">
    <source>
        <dbReference type="Proteomes" id="UP001210609"/>
    </source>
</evidence>
<dbReference type="SUPFAM" id="SSF160631">
    <property type="entry name" value="SMI1/KNR4-like"/>
    <property type="match status" value="1"/>
</dbReference>
<dbReference type="Pfam" id="PF09346">
    <property type="entry name" value="SMI1_KNR4"/>
    <property type="match status" value="1"/>
</dbReference>
<dbReference type="Proteomes" id="UP001210609">
    <property type="component" value="Chromosome"/>
</dbReference>
<gene>
    <name evidence="2" type="ORF">Sliba_40840</name>
    <name evidence="3" type="ORF">STRLI_004071</name>
</gene>
<evidence type="ECO:0000259" key="1">
    <source>
        <dbReference type="SMART" id="SM00860"/>
    </source>
</evidence>
<protein>
    <submittedName>
        <fullName evidence="2">SMI1/KNR4 family protein</fullName>
    </submittedName>
</protein>
<organism evidence="2 4">
    <name type="scientific">Streptomyces nigrescens</name>
    <dbReference type="NCBI Taxonomy" id="1920"/>
    <lineage>
        <taxon>Bacteria</taxon>
        <taxon>Bacillati</taxon>
        <taxon>Actinomycetota</taxon>
        <taxon>Actinomycetes</taxon>
        <taxon>Kitasatosporales</taxon>
        <taxon>Streptomycetaceae</taxon>
        <taxon>Streptomyces</taxon>
    </lineage>
</organism>
<evidence type="ECO:0000313" key="3">
    <source>
        <dbReference type="EMBL" id="WAT98062.1"/>
    </source>
</evidence>